<dbReference type="RefSeq" id="XP_020512302.1">
    <property type="nucleotide sequence ID" value="XM_020656646.3"/>
</dbReference>
<keyword evidence="4" id="KW-0812">Transmembrane</keyword>
<dbReference type="PANTHER" id="PTHR43313">
    <property type="entry name" value="SHORT-CHAIN DEHYDROGENASE/REDUCTASE FAMILY 9C"/>
    <property type="match status" value="1"/>
</dbReference>
<evidence type="ECO:0000313" key="5">
    <source>
        <dbReference type="Ensembl" id="ENSLBEP00000025916.1"/>
    </source>
</evidence>
<keyword evidence="6" id="KW-1185">Reference proteome</keyword>
<comment type="similarity">
    <text evidence="1 3">Belongs to the short-chain dehydrogenases/reductases (SDR) family.</text>
</comment>
<proteinExistence type="inferred from homology"/>
<dbReference type="STRING" id="56723.ENSLBEP00000025916"/>
<reference evidence="5" key="1">
    <citation type="submission" date="2025-08" db="UniProtKB">
        <authorList>
            <consortium name="Ensembl"/>
        </authorList>
    </citation>
    <scope>IDENTIFICATION</scope>
</reference>
<dbReference type="FunFam" id="3.40.50.720:FF:000074">
    <property type="entry name" value="Retinol dehydrogenase type 1"/>
    <property type="match status" value="1"/>
</dbReference>
<dbReference type="PRINTS" id="PR00081">
    <property type="entry name" value="GDHRDH"/>
</dbReference>
<dbReference type="AlphaFoldDB" id="A0A3Q3FYV3"/>
<organism evidence="5 6">
    <name type="scientific">Labrus bergylta</name>
    <name type="common">ballan wrasse</name>
    <dbReference type="NCBI Taxonomy" id="56723"/>
    <lineage>
        <taxon>Eukaryota</taxon>
        <taxon>Metazoa</taxon>
        <taxon>Chordata</taxon>
        <taxon>Craniata</taxon>
        <taxon>Vertebrata</taxon>
        <taxon>Euteleostomi</taxon>
        <taxon>Actinopterygii</taxon>
        <taxon>Neopterygii</taxon>
        <taxon>Teleostei</taxon>
        <taxon>Neoteleostei</taxon>
        <taxon>Acanthomorphata</taxon>
        <taxon>Eupercaria</taxon>
        <taxon>Labriformes</taxon>
        <taxon>Labridae</taxon>
        <taxon>Labrus</taxon>
    </lineage>
</organism>
<dbReference type="Pfam" id="PF00106">
    <property type="entry name" value="adh_short"/>
    <property type="match status" value="1"/>
</dbReference>
<name>A0A3Q3FYV3_9LABR</name>
<evidence type="ECO:0000256" key="4">
    <source>
        <dbReference type="SAM" id="Phobius"/>
    </source>
</evidence>
<dbReference type="OrthoDB" id="2102561at2759"/>
<dbReference type="InterPro" id="IPR020904">
    <property type="entry name" value="Sc_DH/Rdtase_CS"/>
</dbReference>
<dbReference type="InParanoid" id="A0A3Q3FYV3"/>
<sequence>MAPLPWFRVALLVSFSVFLTVLLGFGLPALLNAVMRMFGLPETSVTECIVVLYLLFVFYVATPRIPRGEVEVKGKAVFITGCDCGFGHALAKHLHKLGFTVFAGCLLKDKGGEGAKELEEFCSDRMKVVQLDVCSDEQVNQAAEHIRENLEDSERGLWAVVNNAGVSTFGEVEFTSMDTYKQVSEVNLWGTIRVTKAVLPLIRRARGRVVNLASMYGRMGNVMRSPYCVSKYGVEAFSDCLRYEMKSWGVKVSVVEPGNFIVATGILTRDIVASTANKLWSEAPPQVKEDYGKAHFEKLVALMRSYCNSGQKSVAPVLDDITDALVSKRPYTRYSPIEPHWWIRVQVMTHLPGAISDLLYL</sequence>
<dbReference type="Proteomes" id="UP000261660">
    <property type="component" value="Unplaced"/>
</dbReference>
<dbReference type="GeneTree" id="ENSGT00940000156929"/>
<reference evidence="5" key="2">
    <citation type="submission" date="2025-09" db="UniProtKB">
        <authorList>
            <consortium name="Ensembl"/>
        </authorList>
    </citation>
    <scope>IDENTIFICATION</scope>
</reference>
<evidence type="ECO:0000256" key="2">
    <source>
        <dbReference type="ARBA" id="ARBA00023002"/>
    </source>
</evidence>
<dbReference type="InterPro" id="IPR002347">
    <property type="entry name" value="SDR_fam"/>
</dbReference>
<dbReference type="PANTHER" id="PTHR43313:SF36">
    <property type="entry name" value="D-BETA-HYDROXYBUTYRATE DEHYDROGENASE, MITOCHONDRIAL"/>
    <property type="match status" value="1"/>
</dbReference>
<evidence type="ECO:0000256" key="1">
    <source>
        <dbReference type="ARBA" id="ARBA00006484"/>
    </source>
</evidence>
<feature type="transmembrane region" description="Helical" evidence="4">
    <location>
        <begin position="6"/>
        <end position="31"/>
    </location>
</feature>
<dbReference type="SUPFAM" id="SSF51735">
    <property type="entry name" value="NAD(P)-binding Rossmann-fold domains"/>
    <property type="match status" value="1"/>
</dbReference>
<keyword evidence="2" id="KW-0560">Oxidoreductase</keyword>
<evidence type="ECO:0000256" key="3">
    <source>
        <dbReference type="RuleBase" id="RU000363"/>
    </source>
</evidence>
<dbReference type="GO" id="GO:0016491">
    <property type="term" value="F:oxidoreductase activity"/>
    <property type="evidence" value="ECO:0007669"/>
    <property type="project" value="UniProtKB-KW"/>
</dbReference>
<dbReference type="Gene3D" id="3.40.50.720">
    <property type="entry name" value="NAD(P)-binding Rossmann-like Domain"/>
    <property type="match status" value="1"/>
</dbReference>
<keyword evidence="4" id="KW-1133">Transmembrane helix</keyword>
<evidence type="ECO:0000313" key="6">
    <source>
        <dbReference type="Proteomes" id="UP000261660"/>
    </source>
</evidence>
<dbReference type="GO" id="GO:0008202">
    <property type="term" value="P:steroid metabolic process"/>
    <property type="evidence" value="ECO:0007669"/>
    <property type="project" value="TreeGrafter"/>
</dbReference>
<keyword evidence="4" id="KW-0472">Membrane</keyword>
<accession>A0A3Q3FYV3</accession>
<dbReference type="PRINTS" id="PR00080">
    <property type="entry name" value="SDRFAMILY"/>
</dbReference>
<dbReference type="CTD" id="622"/>
<dbReference type="InterPro" id="IPR036291">
    <property type="entry name" value="NAD(P)-bd_dom_sf"/>
</dbReference>
<dbReference type="GeneID" id="110001204"/>
<dbReference type="Ensembl" id="ENSLBET00000027207.1">
    <property type="protein sequence ID" value="ENSLBEP00000025916.1"/>
    <property type="gene ID" value="ENSLBEG00000019762.1"/>
</dbReference>
<feature type="transmembrane region" description="Helical" evidence="4">
    <location>
        <begin position="43"/>
        <end position="61"/>
    </location>
</feature>
<dbReference type="PROSITE" id="PS00061">
    <property type="entry name" value="ADH_SHORT"/>
    <property type="match status" value="1"/>
</dbReference>
<protein>
    <submittedName>
        <fullName evidence="5">3-hydroxybutyrate dehydrogenase, type 1</fullName>
    </submittedName>
</protein>